<dbReference type="FunFam" id="1.10.510.10:FF:000263">
    <property type="entry name" value="MAP kinase skh1/pek1"/>
    <property type="match status" value="1"/>
</dbReference>
<dbReference type="GO" id="GO:0060237">
    <property type="term" value="P:regulation of fungal-type cell wall organization"/>
    <property type="evidence" value="ECO:0007669"/>
    <property type="project" value="TreeGrafter"/>
</dbReference>
<dbReference type="OrthoDB" id="10252354at2759"/>
<evidence type="ECO:0000313" key="10">
    <source>
        <dbReference type="EMBL" id="THU93871.1"/>
    </source>
</evidence>
<evidence type="ECO:0000313" key="11">
    <source>
        <dbReference type="Proteomes" id="UP000297245"/>
    </source>
</evidence>
<proteinExistence type="inferred from homology"/>
<keyword evidence="1" id="KW-0808">Transferase</keyword>
<evidence type="ECO:0000256" key="8">
    <source>
        <dbReference type="SAM" id="MobiDB-lite"/>
    </source>
</evidence>
<keyword evidence="2 7" id="KW-0547">Nucleotide-binding</keyword>
<evidence type="ECO:0000259" key="9">
    <source>
        <dbReference type="PROSITE" id="PS50011"/>
    </source>
</evidence>
<evidence type="ECO:0000256" key="2">
    <source>
        <dbReference type="ARBA" id="ARBA00022741"/>
    </source>
</evidence>
<evidence type="ECO:0000256" key="6">
    <source>
        <dbReference type="ARBA" id="ARBA00038999"/>
    </source>
</evidence>
<dbReference type="Gene3D" id="3.30.200.20">
    <property type="entry name" value="Phosphorylase Kinase, domain 1"/>
    <property type="match status" value="1"/>
</dbReference>
<accession>A0A4S8LWT2</accession>
<protein>
    <recommendedName>
        <fullName evidence="6">mitogen-activated protein kinase kinase</fullName>
        <ecNumber evidence="6">2.7.12.2</ecNumber>
    </recommendedName>
</protein>
<dbReference type="GO" id="GO:0004708">
    <property type="term" value="F:MAP kinase kinase activity"/>
    <property type="evidence" value="ECO:0007669"/>
    <property type="project" value="UniProtKB-EC"/>
</dbReference>
<dbReference type="PANTHER" id="PTHR48013">
    <property type="entry name" value="DUAL SPECIFICITY MITOGEN-ACTIVATED PROTEIN KINASE KINASE 5-RELATED"/>
    <property type="match status" value="1"/>
</dbReference>
<reference evidence="10 11" key="1">
    <citation type="journal article" date="2019" name="Nat. Ecol. Evol.">
        <title>Megaphylogeny resolves global patterns of mushroom evolution.</title>
        <authorList>
            <person name="Varga T."/>
            <person name="Krizsan K."/>
            <person name="Foldi C."/>
            <person name="Dima B."/>
            <person name="Sanchez-Garcia M."/>
            <person name="Sanchez-Ramirez S."/>
            <person name="Szollosi G.J."/>
            <person name="Szarkandi J.G."/>
            <person name="Papp V."/>
            <person name="Albert L."/>
            <person name="Andreopoulos W."/>
            <person name="Angelini C."/>
            <person name="Antonin V."/>
            <person name="Barry K.W."/>
            <person name="Bougher N.L."/>
            <person name="Buchanan P."/>
            <person name="Buyck B."/>
            <person name="Bense V."/>
            <person name="Catcheside P."/>
            <person name="Chovatia M."/>
            <person name="Cooper J."/>
            <person name="Damon W."/>
            <person name="Desjardin D."/>
            <person name="Finy P."/>
            <person name="Geml J."/>
            <person name="Haridas S."/>
            <person name="Hughes K."/>
            <person name="Justo A."/>
            <person name="Karasinski D."/>
            <person name="Kautmanova I."/>
            <person name="Kiss B."/>
            <person name="Kocsube S."/>
            <person name="Kotiranta H."/>
            <person name="LaButti K.M."/>
            <person name="Lechner B.E."/>
            <person name="Liimatainen K."/>
            <person name="Lipzen A."/>
            <person name="Lukacs Z."/>
            <person name="Mihaltcheva S."/>
            <person name="Morgado L.N."/>
            <person name="Niskanen T."/>
            <person name="Noordeloos M.E."/>
            <person name="Ohm R.A."/>
            <person name="Ortiz-Santana B."/>
            <person name="Ovrebo C."/>
            <person name="Racz N."/>
            <person name="Riley R."/>
            <person name="Savchenko A."/>
            <person name="Shiryaev A."/>
            <person name="Soop K."/>
            <person name="Spirin V."/>
            <person name="Szebenyi C."/>
            <person name="Tomsovsky M."/>
            <person name="Tulloss R.E."/>
            <person name="Uehling J."/>
            <person name="Grigoriev I.V."/>
            <person name="Vagvolgyi C."/>
            <person name="Papp T."/>
            <person name="Martin F.M."/>
            <person name="Miettinen O."/>
            <person name="Hibbett D.S."/>
            <person name="Nagy L.G."/>
        </authorList>
    </citation>
    <scope>NUCLEOTIDE SEQUENCE [LARGE SCALE GENOMIC DNA]</scope>
    <source>
        <strain evidence="10 11">CBS 962.96</strain>
    </source>
</reference>
<dbReference type="SUPFAM" id="SSF56112">
    <property type="entry name" value="Protein kinase-like (PK-like)"/>
    <property type="match status" value="1"/>
</dbReference>
<keyword evidence="11" id="KW-1185">Reference proteome</keyword>
<dbReference type="SMART" id="SM00220">
    <property type="entry name" value="S_TKc"/>
    <property type="match status" value="1"/>
</dbReference>
<name>A0A4S8LWT2_DENBC</name>
<feature type="domain" description="Protein kinase" evidence="9">
    <location>
        <begin position="136"/>
        <end position="393"/>
    </location>
</feature>
<comment type="similarity">
    <text evidence="5">Belongs to the protein kinase superfamily. STE Ser/Thr protein kinase family. MAP kinase kinase subfamily.</text>
</comment>
<dbReference type="EC" id="2.7.12.2" evidence="6"/>
<dbReference type="Gene3D" id="1.10.510.10">
    <property type="entry name" value="Transferase(Phosphotransferase) domain 1"/>
    <property type="match status" value="1"/>
</dbReference>
<dbReference type="InterPro" id="IPR017441">
    <property type="entry name" value="Protein_kinase_ATP_BS"/>
</dbReference>
<evidence type="ECO:0000256" key="5">
    <source>
        <dbReference type="ARBA" id="ARBA00038035"/>
    </source>
</evidence>
<organism evidence="10 11">
    <name type="scientific">Dendrothele bispora (strain CBS 962.96)</name>
    <dbReference type="NCBI Taxonomy" id="1314807"/>
    <lineage>
        <taxon>Eukaryota</taxon>
        <taxon>Fungi</taxon>
        <taxon>Dikarya</taxon>
        <taxon>Basidiomycota</taxon>
        <taxon>Agaricomycotina</taxon>
        <taxon>Agaricomycetes</taxon>
        <taxon>Agaricomycetidae</taxon>
        <taxon>Agaricales</taxon>
        <taxon>Agaricales incertae sedis</taxon>
        <taxon>Dendrothele</taxon>
    </lineage>
</organism>
<dbReference type="PROSITE" id="PS00107">
    <property type="entry name" value="PROTEIN_KINASE_ATP"/>
    <property type="match status" value="1"/>
</dbReference>
<dbReference type="InterPro" id="IPR000719">
    <property type="entry name" value="Prot_kinase_dom"/>
</dbReference>
<dbReference type="Proteomes" id="UP000297245">
    <property type="component" value="Unassembled WGS sequence"/>
</dbReference>
<evidence type="ECO:0000256" key="3">
    <source>
        <dbReference type="ARBA" id="ARBA00022777"/>
    </source>
</evidence>
<keyword evidence="3 10" id="KW-0418">Kinase</keyword>
<feature type="region of interest" description="Disordered" evidence="8">
    <location>
        <begin position="82"/>
        <end position="101"/>
    </location>
</feature>
<dbReference type="GO" id="GO:0000196">
    <property type="term" value="P:cell integrity MAPK cascade"/>
    <property type="evidence" value="ECO:0007669"/>
    <property type="project" value="TreeGrafter"/>
</dbReference>
<dbReference type="PROSITE" id="PS50011">
    <property type="entry name" value="PROTEIN_KINASE_DOM"/>
    <property type="match status" value="1"/>
</dbReference>
<evidence type="ECO:0000256" key="1">
    <source>
        <dbReference type="ARBA" id="ARBA00022679"/>
    </source>
</evidence>
<dbReference type="GO" id="GO:0005524">
    <property type="term" value="F:ATP binding"/>
    <property type="evidence" value="ECO:0007669"/>
    <property type="project" value="UniProtKB-UniRule"/>
</dbReference>
<gene>
    <name evidence="10" type="ORF">K435DRAFT_669421</name>
</gene>
<dbReference type="EMBL" id="ML179237">
    <property type="protein sequence ID" value="THU93871.1"/>
    <property type="molecule type" value="Genomic_DNA"/>
</dbReference>
<feature type="region of interest" description="Disordered" evidence="8">
    <location>
        <begin position="1"/>
        <end position="33"/>
    </location>
</feature>
<dbReference type="Pfam" id="PF00069">
    <property type="entry name" value="Pkinase"/>
    <property type="match status" value="1"/>
</dbReference>
<feature type="compositionally biased region" description="Low complexity" evidence="8">
    <location>
        <begin position="13"/>
        <end position="27"/>
    </location>
</feature>
<keyword evidence="4 7" id="KW-0067">ATP-binding</keyword>
<feature type="binding site" evidence="7">
    <location>
        <position position="165"/>
    </location>
    <ligand>
        <name>ATP</name>
        <dbReference type="ChEBI" id="CHEBI:30616"/>
    </ligand>
</feature>
<dbReference type="InterPro" id="IPR011009">
    <property type="entry name" value="Kinase-like_dom_sf"/>
</dbReference>
<sequence length="421" mass="46804">MHASRPLGPRQPAPLSTSPPSLATKPLVVNKKRYPIPPPPTIIPPSEPLLDAPAPPHRSHTPKLTPLVISNPVGYGNGFSSSQTPGETTIRPPVSIDVPPDNTLPLMITKLNEGLKLEDEEHREPSFSAEWSDDVLEVISSLGEGAGGTVHKVKDKRTGKVLARKTITTRAAPMRQLERELSIIPIKHCNIVRFRGAYMSPSSSEVKIVMEYCEGGSLEAIGKRIKAKKAVVGERIAGRIAESVLQGLNYLHTMKRIHRDIKPPNILLTHSGVVKLCDFGVSGELVGSLAGTYTGTSLYMAPERIQGQEYSIRSDVWSAGITLLELVQNRFPFPNDGTVLDLIQHIRESKPPELEDEGDVQWSQEMKDFIKQALTHDAASRPYPRDMLKHPWIEKVMKQEVHMARWIREVWGWKKTKSKDE</sequence>
<evidence type="ECO:0000256" key="4">
    <source>
        <dbReference type="ARBA" id="ARBA00022840"/>
    </source>
</evidence>
<evidence type="ECO:0000256" key="7">
    <source>
        <dbReference type="PROSITE-ProRule" id="PRU10141"/>
    </source>
</evidence>
<dbReference type="PANTHER" id="PTHR48013:SF6">
    <property type="entry name" value="MAP KINASE KINASE MKK1_SSP32-RELATED"/>
    <property type="match status" value="1"/>
</dbReference>
<dbReference type="AlphaFoldDB" id="A0A4S8LWT2"/>